<comment type="caution">
    <text evidence="1">The sequence shown here is derived from an EMBL/GenBank/DDBJ whole genome shotgun (WGS) entry which is preliminary data.</text>
</comment>
<gene>
    <name evidence="1" type="ORF">SKAU_G00268160</name>
</gene>
<reference evidence="1" key="1">
    <citation type="journal article" date="2023" name="Science">
        <title>Genome structures resolve the early diversification of teleost fishes.</title>
        <authorList>
            <person name="Parey E."/>
            <person name="Louis A."/>
            <person name="Montfort J."/>
            <person name="Bouchez O."/>
            <person name="Roques C."/>
            <person name="Iampietro C."/>
            <person name="Lluch J."/>
            <person name="Castinel A."/>
            <person name="Donnadieu C."/>
            <person name="Desvignes T."/>
            <person name="Floi Bucao C."/>
            <person name="Jouanno E."/>
            <person name="Wen M."/>
            <person name="Mejri S."/>
            <person name="Dirks R."/>
            <person name="Jansen H."/>
            <person name="Henkel C."/>
            <person name="Chen W.J."/>
            <person name="Zahm M."/>
            <person name="Cabau C."/>
            <person name="Klopp C."/>
            <person name="Thompson A.W."/>
            <person name="Robinson-Rechavi M."/>
            <person name="Braasch I."/>
            <person name="Lecointre G."/>
            <person name="Bobe J."/>
            <person name="Postlethwait J.H."/>
            <person name="Berthelot C."/>
            <person name="Roest Crollius H."/>
            <person name="Guiguen Y."/>
        </authorList>
    </citation>
    <scope>NUCLEOTIDE SEQUENCE</scope>
    <source>
        <strain evidence="1">WJC10195</strain>
    </source>
</reference>
<organism evidence="1 2">
    <name type="scientific">Synaphobranchus kaupii</name>
    <name type="common">Kaup's arrowtooth eel</name>
    <dbReference type="NCBI Taxonomy" id="118154"/>
    <lineage>
        <taxon>Eukaryota</taxon>
        <taxon>Metazoa</taxon>
        <taxon>Chordata</taxon>
        <taxon>Craniata</taxon>
        <taxon>Vertebrata</taxon>
        <taxon>Euteleostomi</taxon>
        <taxon>Actinopterygii</taxon>
        <taxon>Neopterygii</taxon>
        <taxon>Teleostei</taxon>
        <taxon>Anguilliformes</taxon>
        <taxon>Synaphobranchidae</taxon>
        <taxon>Synaphobranchus</taxon>
    </lineage>
</organism>
<proteinExistence type="predicted"/>
<dbReference type="AlphaFoldDB" id="A0A9Q1IQ28"/>
<evidence type="ECO:0000313" key="2">
    <source>
        <dbReference type="Proteomes" id="UP001152622"/>
    </source>
</evidence>
<dbReference type="Proteomes" id="UP001152622">
    <property type="component" value="Chromosome 10"/>
</dbReference>
<accession>A0A9Q1IQ28</accession>
<dbReference type="EMBL" id="JAINUF010000010">
    <property type="protein sequence ID" value="KAJ8348227.1"/>
    <property type="molecule type" value="Genomic_DNA"/>
</dbReference>
<protein>
    <submittedName>
        <fullName evidence="1">Uncharacterized protein</fullName>
    </submittedName>
</protein>
<name>A0A9Q1IQ28_SYNKA</name>
<keyword evidence="2" id="KW-1185">Reference proteome</keyword>
<evidence type="ECO:0000313" key="1">
    <source>
        <dbReference type="EMBL" id="KAJ8348227.1"/>
    </source>
</evidence>
<sequence length="149" mass="16336">MKTCEQHGRHGGFRRDASLQEPVGMWACLYLPRTRDTNYESSNIGCNCSSVQPAPAKMIAAAAGAGTALIKRAALRNSRPSLTSAQHIKQVSYCSRAQESSAACWEKISAQNHFWSQSGTGARKVSLEYTWTNGDRYQNAKILQIGSCH</sequence>